<keyword evidence="5 10" id="KW-1133">Transmembrane helix</keyword>
<gene>
    <name evidence="11" type="ORF">KFL_002250190</name>
</gene>
<evidence type="ECO:0000256" key="5">
    <source>
        <dbReference type="ARBA" id="ARBA00022989"/>
    </source>
</evidence>
<feature type="region of interest" description="Disordered" evidence="9">
    <location>
        <begin position="617"/>
        <end position="661"/>
    </location>
</feature>
<dbReference type="GO" id="GO:0034220">
    <property type="term" value="P:monoatomic ion transmembrane transport"/>
    <property type="evidence" value="ECO:0007669"/>
    <property type="project" value="UniProtKB-KW"/>
</dbReference>
<comment type="subcellular location">
    <subcellularLocation>
        <location evidence="1">Membrane</location>
        <topology evidence="1">Multi-pass membrane protein</topology>
    </subcellularLocation>
</comment>
<sequence>MASQPPSHERTLSQPLLGPHLSRDSSLTGPQSIPGRSARRKYRCWPSSAGLDPADISESEEEPKTPNGRVVTPQIDEETGHLASTQSLHRSYRRLDQRVTAGLAAWFTQLVQFPITAYLRVKGDPSTAILACKVGVSCCLMSVLVMFEEDYPEIKGLALWAVITIALVYEANIGASLSKGLNRVTGTFLAGALAVFVNHVGPLMGPFHFYFVLLSIFVVTWVPVFLRFGSSLKEHWNYALSMATITAHLLILSGYKKQEKLKMPVARFLMIVLGFLVAAFVNLLVKPKYAGNTLHKLVTKNFKTAADILEQCVESYLKGTELEPVPDILAGRMGGDEVHRMYDEIVMSDTEVDKLMNFVSWEPCHGRFFRGYPWGLYGDITDNLRYTVYTIIALDGCLRAEIQAPQVLRDIFANEMRELGQEVGKVLRILHQSLNEFRTFAISDILQQAEVSALLLQMRLHDNAHRLLMERARTPSVDEFWKLAPGLQYQAVEERTERHRYRPVEPPGAAGDGPGVENGSDNGTSETAGVLPEDGSLSEDDRPGLPKRPGDESPNAQAAWQREFFLRRDSLGRNWDGTLERIGAMSLVKFSSLLIELVAGLKFVVESVDMLSKQARFEGPDLSGDDWKDSQPSDLGDQRREGKEAKVDKEKGRRPTGRNHA</sequence>
<dbReference type="EMBL" id="DF237174">
    <property type="protein sequence ID" value="GAQ85239.1"/>
    <property type="molecule type" value="Genomic_DNA"/>
</dbReference>
<evidence type="ECO:0000256" key="3">
    <source>
        <dbReference type="ARBA" id="ARBA00022448"/>
    </source>
</evidence>
<evidence type="ECO:0000313" key="11">
    <source>
        <dbReference type="EMBL" id="GAQ85239.1"/>
    </source>
</evidence>
<evidence type="ECO:0000313" key="12">
    <source>
        <dbReference type="Proteomes" id="UP000054558"/>
    </source>
</evidence>
<dbReference type="AlphaFoldDB" id="A0A1Y1I739"/>
<organism evidence="11 12">
    <name type="scientific">Klebsormidium nitens</name>
    <name type="common">Green alga</name>
    <name type="synonym">Ulothrix nitens</name>
    <dbReference type="NCBI Taxonomy" id="105231"/>
    <lineage>
        <taxon>Eukaryota</taxon>
        <taxon>Viridiplantae</taxon>
        <taxon>Streptophyta</taxon>
        <taxon>Klebsormidiophyceae</taxon>
        <taxon>Klebsormidiales</taxon>
        <taxon>Klebsormidiaceae</taxon>
        <taxon>Klebsormidium</taxon>
    </lineage>
</organism>
<accession>A0A1Y1I739</accession>
<evidence type="ECO:0000256" key="9">
    <source>
        <dbReference type="SAM" id="MobiDB-lite"/>
    </source>
</evidence>
<evidence type="ECO:0000256" key="7">
    <source>
        <dbReference type="ARBA" id="ARBA00023136"/>
    </source>
</evidence>
<feature type="transmembrane region" description="Helical" evidence="10">
    <location>
        <begin position="99"/>
        <end position="121"/>
    </location>
</feature>
<dbReference type="GO" id="GO:0016020">
    <property type="term" value="C:membrane"/>
    <property type="evidence" value="ECO:0007669"/>
    <property type="project" value="UniProtKB-SubCell"/>
</dbReference>
<name>A0A1Y1I739_KLENI</name>
<feature type="transmembrane region" description="Helical" evidence="10">
    <location>
        <begin position="238"/>
        <end position="255"/>
    </location>
</feature>
<evidence type="ECO:0000256" key="1">
    <source>
        <dbReference type="ARBA" id="ARBA00004141"/>
    </source>
</evidence>
<dbReference type="OrthoDB" id="68611at2759"/>
<dbReference type="STRING" id="105231.A0A1Y1I739"/>
<proteinExistence type="inferred from homology"/>
<keyword evidence="4 10" id="KW-0812">Transmembrane</keyword>
<keyword evidence="6" id="KW-0406">Ion transport</keyword>
<feature type="region of interest" description="Disordered" evidence="9">
    <location>
        <begin position="494"/>
        <end position="557"/>
    </location>
</feature>
<evidence type="ECO:0000256" key="2">
    <source>
        <dbReference type="ARBA" id="ARBA00007079"/>
    </source>
</evidence>
<dbReference type="InterPro" id="IPR020966">
    <property type="entry name" value="ALMT"/>
</dbReference>
<evidence type="ECO:0000256" key="8">
    <source>
        <dbReference type="ARBA" id="ARBA00023303"/>
    </source>
</evidence>
<feature type="compositionally biased region" description="Basic and acidic residues" evidence="9">
    <location>
        <begin position="539"/>
        <end position="551"/>
    </location>
</feature>
<evidence type="ECO:0000256" key="10">
    <source>
        <dbReference type="SAM" id="Phobius"/>
    </source>
</evidence>
<reference evidence="11 12" key="1">
    <citation type="journal article" date="2014" name="Nat. Commun.">
        <title>Klebsormidium flaccidum genome reveals primary factors for plant terrestrial adaptation.</title>
        <authorList>
            <person name="Hori K."/>
            <person name="Maruyama F."/>
            <person name="Fujisawa T."/>
            <person name="Togashi T."/>
            <person name="Yamamoto N."/>
            <person name="Seo M."/>
            <person name="Sato S."/>
            <person name="Yamada T."/>
            <person name="Mori H."/>
            <person name="Tajima N."/>
            <person name="Moriyama T."/>
            <person name="Ikeuchi M."/>
            <person name="Watanabe M."/>
            <person name="Wada H."/>
            <person name="Kobayashi K."/>
            <person name="Saito M."/>
            <person name="Masuda T."/>
            <person name="Sasaki-Sekimoto Y."/>
            <person name="Mashiguchi K."/>
            <person name="Awai K."/>
            <person name="Shimojima M."/>
            <person name="Masuda S."/>
            <person name="Iwai M."/>
            <person name="Nobusawa T."/>
            <person name="Narise T."/>
            <person name="Kondo S."/>
            <person name="Saito H."/>
            <person name="Sato R."/>
            <person name="Murakawa M."/>
            <person name="Ihara Y."/>
            <person name="Oshima-Yamada Y."/>
            <person name="Ohtaka K."/>
            <person name="Satoh M."/>
            <person name="Sonobe K."/>
            <person name="Ishii M."/>
            <person name="Ohtani R."/>
            <person name="Kanamori-Sato M."/>
            <person name="Honoki R."/>
            <person name="Miyazaki D."/>
            <person name="Mochizuki H."/>
            <person name="Umetsu J."/>
            <person name="Higashi K."/>
            <person name="Shibata D."/>
            <person name="Kamiya Y."/>
            <person name="Sato N."/>
            <person name="Nakamura Y."/>
            <person name="Tabata S."/>
            <person name="Ida S."/>
            <person name="Kurokawa K."/>
            <person name="Ohta H."/>
        </authorList>
    </citation>
    <scope>NUCLEOTIDE SEQUENCE [LARGE SCALE GENOMIC DNA]</scope>
    <source>
        <strain evidence="11 12">NIES-2285</strain>
    </source>
</reference>
<feature type="transmembrane region" description="Helical" evidence="10">
    <location>
        <begin position="181"/>
        <end position="200"/>
    </location>
</feature>
<evidence type="ECO:0000256" key="4">
    <source>
        <dbReference type="ARBA" id="ARBA00022692"/>
    </source>
</evidence>
<dbReference type="Proteomes" id="UP000054558">
    <property type="component" value="Unassembled WGS sequence"/>
</dbReference>
<keyword evidence="3" id="KW-0813">Transport</keyword>
<keyword evidence="8" id="KW-0407">Ion channel</keyword>
<feature type="transmembrane region" description="Helical" evidence="10">
    <location>
        <begin position="157"/>
        <end position="175"/>
    </location>
</feature>
<dbReference type="PANTHER" id="PTHR31086">
    <property type="entry name" value="ALUMINUM-ACTIVATED MALATE TRANSPORTER 10"/>
    <property type="match status" value="1"/>
</dbReference>
<feature type="region of interest" description="Disordered" evidence="9">
    <location>
        <begin position="1"/>
        <end position="72"/>
    </location>
</feature>
<feature type="transmembrane region" description="Helical" evidence="10">
    <location>
        <begin position="207"/>
        <end position="226"/>
    </location>
</feature>
<keyword evidence="12" id="KW-1185">Reference proteome</keyword>
<comment type="similarity">
    <text evidence="2">Belongs to the aromatic acid exporter (TC 2.A.85) family.</text>
</comment>
<dbReference type="GO" id="GO:0015743">
    <property type="term" value="P:malate transport"/>
    <property type="evidence" value="ECO:0007669"/>
    <property type="project" value="InterPro"/>
</dbReference>
<feature type="compositionally biased region" description="Basic and acidic residues" evidence="9">
    <location>
        <begin position="617"/>
        <end position="653"/>
    </location>
</feature>
<protein>
    <submittedName>
        <fullName evidence="11">Aluminium activated malate transporter family protein</fullName>
    </submittedName>
</protein>
<feature type="transmembrane region" description="Helical" evidence="10">
    <location>
        <begin position="267"/>
        <end position="285"/>
    </location>
</feature>
<evidence type="ECO:0000256" key="6">
    <source>
        <dbReference type="ARBA" id="ARBA00023065"/>
    </source>
</evidence>
<dbReference type="OMA" id="HELMRKQ"/>
<keyword evidence="7 10" id="KW-0472">Membrane</keyword>
<dbReference type="Pfam" id="PF11744">
    <property type="entry name" value="ALMT"/>
    <property type="match status" value="1"/>
</dbReference>